<keyword evidence="2" id="KW-0808">Transferase</keyword>
<comment type="subcellular location">
    <subcellularLocation>
        <location evidence="1">Nucleus</location>
    </subcellularLocation>
</comment>
<dbReference type="Pfam" id="PF11799">
    <property type="entry name" value="IMS_C"/>
    <property type="match status" value="1"/>
</dbReference>
<dbReference type="GO" id="GO:0042276">
    <property type="term" value="P:error-prone translesion synthesis"/>
    <property type="evidence" value="ECO:0007669"/>
    <property type="project" value="TreeGrafter"/>
</dbReference>
<dbReference type="PANTHER" id="PTHR45873">
    <property type="entry name" value="DNA POLYMERASE ETA"/>
    <property type="match status" value="1"/>
</dbReference>
<feature type="compositionally biased region" description="Basic and acidic residues" evidence="7">
    <location>
        <begin position="299"/>
        <end position="316"/>
    </location>
</feature>
<protein>
    <recommendedName>
        <fullName evidence="8">DNA polymerase Y-family little finger domain-containing protein</fullName>
    </recommendedName>
</protein>
<dbReference type="GO" id="GO:0009314">
    <property type="term" value="P:response to radiation"/>
    <property type="evidence" value="ECO:0007669"/>
    <property type="project" value="TreeGrafter"/>
</dbReference>
<dbReference type="GO" id="GO:0006281">
    <property type="term" value="P:DNA repair"/>
    <property type="evidence" value="ECO:0007669"/>
    <property type="project" value="UniProtKB-KW"/>
</dbReference>
<dbReference type="AlphaFoldDB" id="A0A2G9ULT2"/>
<evidence type="ECO:0000259" key="8">
    <source>
        <dbReference type="Pfam" id="PF11799"/>
    </source>
</evidence>
<keyword evidence="10" id="KW-1185">Reference proteome</keyword>
<proteinExistence type="predicted"/>
<dbReference type="GO" id="GO:0035861">
    <property type="term" value="C:site of double-strand break"/>
    <property type="evidence" value="ECO:0007669"/>
    <property type="project" value="TreeGrafter"/>
</dbReference>
<dbReference type="GO" id="GO:0005634">
    <property type="term" value="C:nucleus"/>
    <property type="evidence" value="ECO:0007669"/>
    <property type="project" value="UniProtKB-SubCell"/>
</dbReference>
<feature type="region of interest" description="Disordered" evidence="7">
    <location>
        <begin position="184"/>
        <end position="215"/>
    </location>
</feature>
<evidence type="ECO:0000256" key="2">
    <source>
        <dbReference type="ARBA" id="ARBA00022679"/>
    </source>
</evidence>
<dbReference type="Proteomes" id="UP000230423">
    <property type="component" value="Unassembled WGS sequence"/>
</dbReference>
<dbReference type="GO" id="GO:0003684">
    <property type="term" value="F:damaged DNA binding"/>
    <property type="evidence" value="ECO:0007669"/>
    <property type="project" value="InterPro"/>
</dbReference>
<sequence length="316" mass="34504">MTGSAYGEAQDDHLQVKPRNSQLSIAVSKNFPGKNALVTVSEVRRWIEGLSKELSKRLVADQVKNKRTAENVVFGILNDTHTSKTLKIGSYSPQVLAEIMWSAAKGFNRAPSGSDQWDPPIFNLSMSASRFADGVSAQNQSIMEWVEKRLKLSEAGNSMFEPAKSSAPEPRIFVKGVLKRPADLEAPGTSGGMSSASNSPIKLTPKKKKPDAEPEVKVDDDGWQVYDPSLFETPPNAVPAVELNDIGGISSAVFQELPDSIKAELAHFHKLDQAKKLKAAAGEREKEKPQGKKRAAKVATKEPPPKKKLDAFFKKE</sequence>
<evidence type="ECO:0000256" key="3">
    <source>
        <dbReference type="ARBA" id="ARBA00022723"/>
    </source>
</evidence>
<dbReference type="InterPro" id="IPR052230">
    <property type="entry name" value="DNA_polymerase_eta"/>
</dbReference>
<dbReference type="SUPFAM" id="SSF100879">
    <property type="entry name" value="Lesion bypass DNA polymerase (Y-family), little finger domain"/>
    <property type="match status" value="1"/>
</dbReference>
<organism evidence="9 10">
    <name type="scientific">Teladorsagia circumcincta</name>
    <name type="common">Brown stomach worm</name>
    <name type="synonym">Ostertagia circumcincta</name>
    <dbReference type="NCBI Taxonomy" id="45464"/>
    <lineage>
        <taxon>Eukaryota</taxon>
        <taxon>Metazoa</taxon>
        <taxon>Ecdysozoa</taxon>
        <taxon>Nematoda</taxon>
        <taxon>Chromadorea</taxon>
        <taxon>Rhabditida</taxon>
        <taxon>Rhabditina</taxon>
        <taxon>Rhabditomorpha</taxon>
        <taxon>Strongyloidea</taxon>
        <taxon>Trichostrongylidae</taxon>
        <taxon>Teladorsagia</taxon>
    </lineage>
</organism>
<evidence type="ECO:0000256" key="5">
    <source>
        <dbReference type="ARBA" id="ARBA00023204"/>
    </source>
</evidence>
<keyword evidence="5" id="KW-0234">DNA repair</keyword>
<keyword evidence="3" id="KW-0479">Metal-binding</keyword>
<dbReference type="GO" id="GO:0003887">
    <property type="term" value="F:DNA-directed DNA polymerase activity"/>
    <property type="evidence" value="ECO:0007669"/>
    <property type="project" value="TreeGrafter"/>
</dbReference>
<evidence type="ECO:0000313" key="9">
    <source>
        <dbReference type="EMBL" id="PIO71214.1"/>
    </source>
</evidence>
<feature type="compositionally biased region" description="Polar residues" evidence="7">
    <location>
        <begin position="192"/>
        <end position="201"/>
    </location>
</feature>
<feature type="compositionally biased region" description="Basic and acidic residues" evidence="7">
    <location>
        <begin position="276"/>
        <end position="290"/>
    </location>
</feature>
<evidence type="ECO:0000256" key="6">
    <source>
        <dbReference type="ARBA" id="ARBA00023242"/>
    </source>
</evidence>
<evidence type="ECO:0000256" key="7">
    <source>
        <dbReference type="SAM" id="MobiDB-lite"/>
    </source>
</evidence>
<dbReference type="InterPro" id="IPR036775">
    <property type="entry name" value="DNA_pol_Y-fam_lit_finger_sf"/>
</dbReference>
<evidence type="ECO:0000313" key="10">
    <source>
        <dbReference type="Proteomes" id="UP000230423"/>
    </source>
</evidence>
<evidence type="ECO:0000256" key="1">
    <source>
        <dbReference type="ARBA" id="ARBA00004123"/>
    </source>
</evidence>
<dbReference type="GO" id="GO:0005657">
    <property type="term" value="C:replication fork"/>
    <property type="evidence" value="ECO:0007669"/>
    <property type="project" value="TreeGrafter"/>
</dbReference>
<keyword evidence="6" id="KW-0539">Nucleus</keyword>
<accession>A0A2G9ULT2</accession>
<name>A0A2G9ULT2_TELCI</name>
<feature type="domain" description="DNA polymerase Y-family little finger" evidence="8">
    <location>
        <begin position="24"/>
        <end position="136"/>
    </location>
</feature>
<dbReference type="GO" id="GO:0046872">
    <property type="term" value="F:metal ion binding"/>
    <property type="evidence" value="ECO:0007669"/>
    <property type="project" value="UniProtKB-KW"/>
</dbReference>
<gene>
    <name evidence="9" type="ORF">TELCIR_06892</name>
</gene>
<dbReference type="InterPro" id="IPR017961">
    <property type="entry name" value="DNA_pol_Y-fam_little_finger"/>
</dbReference>
<feature type="region of interest" description="Disordered" evidence="7">
    <location>
        <begin position="276"/>
        <end position="316"/>
    </location>
</feature>
<keyword evidence="4" id="KW-0227">DNA damage</keyword>
<dbReference type="Gene3D" id="3.30.1490.100">
    <property type="entry name" value="DNA polymerase, Y-family, little finger domain"/>
    <property type="match status" value="1"/>
</dbReference>
<dbReference type="EMBL" id="KZ346020">
    <property type="protein sequence ID" value="PIO71214.1"/>
    <property type="molecule type" value="Genomic_DNA"/>
</dbReference>
<evidence type="ECO:0000256" key="4">
    <source>
        <dbReference type="ARBA" id="ARBA00022763"/>
    </source>
</evidence>
<dbReference type="OrthoDB" id="5723at2759"/>
<reference evidence="9 10" key="1">
    <citation type="submission" date="2015-09" db="EMBL/GenBank/DDBJ databases">
        <title>Draft genome of the parasitic nematode Teladorsagia circumcincta isolate WARC Sus (inbred).</title>
        <authorList>
            <person name="Mitreva M."/>
        </authorList>
    </citation>
    <scope>NUCLEOTIDE SEQUENCE [LARGE SCALE GENOMIC DNA]</scope>
    <source>
        <strain evidence="9 10">S</strain>
    </source>
</reference>
<dbReference type="PANTHER" id="PTHR45873:SF1">
    <property type="entry name" value="DNA POLYMERASE ETA"/>
    <property type="match status" value="1"/>
</dbReference>